<gene>
    <name evidence="3" type="primary">LOC105423089</name>
</gene>
<dbReference type="PANTHER" id="PTHR11785:SF531">
    <property type="entry name" value="LARGE NEUTRAL AMINO ACIDS TRANSPORTER SMALL SUBUNIT 1"/>
    <property type="match status" value="1"/>
</dbReference>
<accession>A0A6I9VQH8</accession>
<dbReference type="AlphaFoldDB" id="A0A6I9VQH8"/>
<dbReference type="GO" id="GO:0015179">
    <property type="term" value="F:L-amino acid transmembrane transporter activity"/>
    <property type="evidence" value="ECO:0007669"/>
    <property type="project" value="TreeGrafter"/>
</dbReference>
<proteinExistence type="predicted"/>
<keyword evidence="2" id="KW-1185">Reference proteome</keyword>
<organism evidence="2 3">
    <name type="scientific">Pogonomyrmex barbatus</name>
    <name type="common">red harvester ant</name>
    <dbReference type="NCBI Taxonomy" id="144034"/>
    <lineage>
        <taxon>Eukaryota</taxon>
        <taxon>Metazoa</taxon>
        <taxon>Ecdysozoa</taxon>
        <taxon>Arthropoda</taxon>
        <taxon>Hexapoda</taxon>
        <taxon>Insecta</taxon>
        <taxon>Pterygota</taxon>
        <taxon>Neoptera</taxon>
        <taxon>Endopterygota</taxon>
        <taxon>Hymenoptera</taxon>
        <taxon>Apocrita</taxon>
        <taxon>Aculeata</taxon>
        <taxon>Formicoidea</taxon>
        <taxon>Formicidae</taxon>
        <taxon>Myrmicinae</taxon>
        <taxon>Pogonomyrmex</taxon>
    </lineage>
</organism>
<evidence type="ECO:0000256" key="1">
    <source>
        <dbReference type="SAM" id="Phobius"/>
    </source>
</evidence>
<name>A0A6I9VQH8_9HYME</name>
<dbReference type="OrthoDB" id="10062876at2759"/>
<dbReference type="RefSeq" id="XP_011631037.1">
    <property type="nucleotide sequence ID" value="XM_011632735.2"/>
</dbReference>
<feature type="transmembrane region" description="Helical" evidence="1">
    <location>
        <begin position="15"/>
        <end position="33"/>
    </location>
</feature>
<dbReference type="KEGG" id="pbar:105423089"/>
<evidence type="ECO:0000313" key="2">
    <source>
        <dbReference type="Proteomes" id="UP000504615"/>
    </source>
</evidence>
<sequence>NAFDFLRFNFNTIEFNLQLSIGVSVLCLPWLRWSQPDLSRPIKVNLIFPIFYILATLFVTIVPMYASPVETGYGCLMILSSIPVYLVFIAWKNKPKFFQEGVGAVTQTLQKLLVVVGPQKAKV</sequence>
<keyword evidence="1" id="KW-0472">Membrane</keyword>
<reference evidence="3" key="1">
    <citation type="submission" date="2025-08" db="UniProtKB">
        <authorList>
            <consortium name="RefSeq"/>
        </authorList>
    </citation>
    <scope>IDENTIFICATION</scope>
</reference>
<keyword evidence="1" id="KW-1133">Transmembrane helix</keyword>
<dbReference type="InterPro" id="IPR050598">
    <property type="entry name" value="AminoAcid_Transporter"/>
</dbReference>
<feature type="non-terminal residue" evidence="3">
    <location>
        <position position="1"/>
    </location>
</feature>
<keyword evidence="1" id="KW-0812">Transmembrane</keyword>
<dbReference type="PANTHER" id="PTHR11785">
    <property type="entry name" value="AMINO ACID TRANSPORTER"/>
    <property type="match status" value="1"/>
</dbReference>
<feature type="transmembrane region" description="Helical" evidence="1">
    <location>
        <begin position="71"/>
        <end position="91"/>
    </location>
</feature>
<dbReference type="GeneID" id="105423089"/>
<evidence type="ECO:0000313" key="3">
    <source>
        <dbReference type="RefSeq" id="XP_011631037.1"/>
    </source>
</evidence>
<protein>
    <submittedName>
        <fullName evidence="3">Large neutral amino acids transporter small subunit 1-like</fullName>
    </submittedName>
</protein>
<dbReference type="Proteomes" id="UP000504615">
    <property type="component" value="Unplaced"/>
</dbReference>
<feature type="transmembrane region" description="Helical" evidence="1">
    <location>
        <begin position="45"/>
        <end position="65"/>
    </location>
</feature>